<proteinExistence type="inferred from homology"/>
<reference evidence="9 10" key="1">
    <citation type="submission" date="2022-11" db="EMBL/GenBank/DDBJ databases">
        <title>Whole genome sequence of Eschrichtius robustus ER-17-0199.</title>
        <authorList>
            <person name="Bruniche-Olsen A."/>
            <person name="Black A.N."/>
            <person name="Fields C.J."/>
            <person name="Walden K."/>
            <person name="Dewoody J.A."/>
        </authorList>
    </citation>
    <scope>NUCLEOTIDE SEQUENCE [LARGE SCALE GENOMIC DNA]</scope>
    <source>
        <strain evidence="9">ER-17-0199</strain>
        <tissue evidence="9">Blubber</tissue>
    </source>
</reference>
<dbReference type="EMBL" id="JAIQCJ010001992">
    <property type="protein sequence ID" value="KAJ8786414.1"/>
    <property type="molecule type" value="Genomic_DNA"/>
</dbReference>
<gene>
    <name evidence="9" type="ORF">J1605_006389</name>
    <name evidence="8" type="ORF">J1605_010596</name>
</gene>
<evidence type="ECO:0000313" key="10">
    <source>
        <dbReference type="Proteomes" id="UP001159641"/>
    </source>
</evidence>
<keyword evidence="10" id="KW-1185">Reference proteome</keyword>
<evidence type="ECO:0000256" key="3">
    <source>
        <dbReference type="ARBA" id="ARBA00022692"/>
    </source>
</evidence>
<evidence type="ECO:0000256" key="4">
    <source>
        <dbReference type="ARBA" id="ARBA00022989"/>
    </source>
</evidence>
<dbReference type="GO" id="GO:0030641">
    <property type="term" value="P:regulation of cellular pH"/>
    <property type="evidence" value="ECO:0007669"/>
    <property type="project" value="TreeGrafter"/>
</dbReference>
<name>A0AB34H3Y9_ESCRO</name>
<comment type="subcellular location">
    <subcellularLocation>
        <location evidence="1">Membrane</location>
        <topology evidence="1">Single-pass membrane protein</topology>
    </subcellularLocation>
</comment>
<dbReference type="PANTHER" id="PTHR12471:SF3">
    <property type="entry name" value="ATPASE, H+ TRANSPORTING, LYSOSOMAL ACCESSORY PROTEIN 1-LIKE"/>
    <property type="match status" value="1"/>
</dbReference>
<evidence type="ECO:0000313" key="9">
    <source>
        <dbReference type="EMBL" id="KAJ8786414.1"/>
    </source>
</evidence>
<protein>
    <recommendedName>
        <fullName evidence="7">V-type proton ATPase subunit S1/VOA1 transmembrane domain-containing protein</fullName>
    </recommendedName>
</protein>
<accession>A0AB34H3Y9</accession>
<keyword evidence="5 6" id="KW-0472">Membrane</keyword>
<evidence type="ECO:0000259" key="7">
    <source>
        <dbReference type="Pfam" id="PF20520"/>
    </source>
</evidence>
<evidence type="ECO:0000256" key="6">
    <source>
        <dbReference type="SAM" id="Phobius"/>
    </source>
</evidence>
<dbReference type="AlphaFoldDB" id="A0AB34H3Y9"/>
<evidence type="ECO:0000256" key="1">
    <source>
        <dbReference type="ARBA" id="ARBA00004167"/>
    </source>
</evidence>
<dbReference type="Proteomes" id="UP001159641">
    <property type="component" value="Unassembled WGS sequence"/>
</dbReference>
<dbReference type="InterPro" id="IPR046756">
    <property type="entry name" value="VAS1/VOA1_TM"/>
</dbReference>
<dbReference type="Pfam" id="PF20520">
    <property type="entry name" value="Ac45-VOA1_TM"/>
    <property type="match status" value="1"/>
</dbReference>
<keyword evidence="3 6" id="KW-0812">Transmembrane</keyword>
<organism evidence="9 10">
    <name type="scientific">Eschrichtius robustus</name>
    <name type="common">California gray whale</name>
    <name type="synonym">Eschrichtius gibbosus</name>
    <dbReference type="NCBI Taxonomy" id="9764"/>
    <lineage>
        <taxon>Eukaryota</taxon>
        <taxon>Metazoa</taxon>
        <taxon>Chordata</taxon>
        <taxon>Craniata</taxon>
        <taxon>Vertebrata</taxon>
        <taxon>Euteleostomi</taxon>
        <taxon>Mammalia</taxon>
        <taxon>Eutheria</taxon>
        <taxon>Laurasiatheria</taxon>
        <taxon>Artiodactyla</taxon>
        <taxon>Whippomorpha</taxon>
        <taxon>Cetacea</taxon>
        <taxon>Mysticeti</taxon>
        <taxon>Eschrichtiidae</taxon>
        <taxon>Eschrichtius</taxon>
    </lineage>
</organism>
<sequence>MFFTPQQSTLTAFIETRTAGESSWGIRSMEAIELLHQRFGLSLKFGDAENPRGIDISYSYHCQHVSSLQRYDALLLPSDTNDMSSLSEALPLRGGQFAKARDCTSSFSPAIPVSLAMSLILLLVLACALHMLIYLRSLDWHYDFIASPAHFCQLKA</sequence>
<evidence type="ECO:0000256" key="5">
    <source>
        <dbReference type="ARBA" id="ARBA00023136"/>
    </source>
</evidence>
<dbReference type="GO" id="GO:0033176">
    <property type="term" value="C:proton-transporting V-type ATPase complex"/>
    <property type="evidence" value="ECO:0007669"/>
    <property type="project" value="TreeGrafter"/>
</dbReference>
<keyword evidence="4 6" id="KW-1133">Transmembrane helix</keyword>
<feature type="transmembrane region" description="Helical" evidence="6">
    <location>
        <begin position="113"/>
        <end position="135"/>
    </location>
</feature>
<evidence type="ECO:0000313" key="8">
    <source>
        <dbReference type="EMBL" id="KAJ8781848.1"/>
    </source>
</evidence>
<evidence type="ECO:0000256" key="2">
    <source>
        <dbReference type="ARBA" id="ARBA00009037"/>
    </source>
</evidence>
<dbReference type="GO" id="GO:0001671">
    <property type="term" value="F:ATPase activator activity"/>
    <property type="evidence" value="ECO:0007669"/>
    <property type="project" value="TreeGrafter"/>
</dbReference>
<dbReference type="EMBL" id="JAIQCJ010002137">
    <property type="protein sequence ID" value="KAJ8781848.1"/>
    <property type="molecule type" value="Genomic_DNA"/>
</dbReference>
<dbReference type="PANTHER" id="PTHR12471">
    <property type="entry name" value="VACUOLAR ATP SYNTHASE SUBUNIT S1"/>
    <property type="match status" value="1"/>
</dbReference>
<comment type="similarity">
    <text evidence="2">Belongs to the vacuolar ATPase subunit S1 family.</text>
</comment>
<feature type="domain" description="V-type proton ATPase subunit S1/VOA1 transmembrane" evidence="7">
    <location>
        <begin position="106"/>
        <end position="139"/>
    </location>
</feature>
<comment type="caution">
    <text evidence="9">The sequence shown here is derived from an EMBL/GenBank/DDBJ whole genome shotgun (WGS) entry which is preliminary data.</text>
</comment>
<dbReference type="InterPro" id="IPR008388">
    <property type="entry name" value="Ac45_acc_su"/>
</dbReference>